<proteinExistence type="inferred from homology"/>
<evidence type="ECO:0000259" key="9">
    <source>
        <dbReference type="Pfam" id="PF24597"/>
    </source>
</evidence>
<dbReference type="PANTHER" id="PTHR14042:SF24">
    <property type="entry name" value="PROTEIN DOPEY-1 HOMOLOG"/>
    <property type="match status" value="1"/>
</dbReference>
<dbReference type="OrthoDB" id="297643at2759"/>
<evidence type="ECO:0000259" key="8">
    <source>
        <dbReference type="Pfam" id="PF04118"/>
    </source>
</evidence>
<dbReference type="GO" id="GO:0000139">
    <property type="term" value="C:Golgi membrane"/>
    <property type="evidence" value="ECO:0007669"/>
    <property type="project" value="UniProtKB-SubCell"/>
</dbReference>
<dbReference type="GO" id="GO:0005829">
    <property type="term" value="C:cytosol"/>
    <property type="evidence" value="ECO:0007669"/>
    <property type="project" value="GOC"/>
</dbReference>
<keyword evidence="5" id="KW-0472">Membrane</keyword>
<dbReference type="Pfam" id="PF24598">
    <property type="entry name" value="DOP1_C"/>
    <property type="match status" value="1"/>
</dbReference>
<dbReference type="Pfam" id="PF24597">
    <property type="entry name" value="TPR_DOP1_M"/>
    <property type="match status" value="1"/>
</dbReference>
<keyword evidence="4" id="KW-0333">Golgi apparatus</keyword>
<gene>
    <name evidence="11" type="ORF">UCRPC4_g03793</name>
</gene>
<feature type="domain" description="DOP1-like C-terminal" evidence="10">
    <location>
        <begin position="1348"/>
        <end position="1817"/>
    </location>
</feature>
<evidence type="ECO:0000256" key="7">
    <source>
        <dbReference type="SAM" id="MobiDB-lite"/>
    </source>
</evidence>
<reference evidence="11 12" key="2">
    <citation type="submission" date="2015-05" db="EMBL/GenBank/DDBJ databases">
        <authorList>
            <person name="Morales-Cruz A."/>
            <person name="Amrine K.C."/>
            <person name="Cantu D."/>
        </authorList>
    </citation>
    <scope>NUCLEOTIDE SEQUENCE [LARGE SCALE GENOMIC DNA]</scope>
    <source>
        <strain evidence="11">UCRPC4</strain>
    </source>
</reference>
<feature type="domain" description="DOP1 N-terminal" evidence="8">
    <location>
        <begin position="57"/>
        <end position="373"/>
    </location>
</feature>
<dbReference type="SUPFAM" id="SSF48371">
    <property type="entry name" value="ARM repeat"/>
    <property type="match status" value="1"/>
</dbReference>
<evidence type="ECO:0000259" key="10">
    <source>
        <dbReference type="Pfam" id="PF24598"/>
    </source>
</evidence>
<dbReference type="PANTHER" id="PTHR14042">
    <property type="entry name" value="DOPEY-RELATED"/>
    <property type="match status" value="1"/>
</dbReference>
<organism evidence="11 12">
    <name type="scientific">Phaeomoniella chlamydospora</name>
    <name type="common">Phaeoacremonium chlamydosporum</name>
    <dbReference type="NCBI Taxonomy" id="158046"/>
    <lineage>
        <taxon>Eukaryota</taxon>
        <taxon>Fungi</taxon>
        <taxon>Dikarya</taxon>
        <taxon>Ascomycota</taxon>
        <taxon>Pezizomycotina</taxon>
        <taxon>Eurotiomycetes</taxon>
        <taxon>Chaetothyriomycetidae</taxon>
        <taxon>Phaeomoniellales</taxon>
        <taxon>Phaeomoniellaceae</taxon>
        <taxon>Phaeomoniella</taxon>
    </lineage>
</organism>
<dbReference type="Pfam" id="PF04118">
    <property type="entry name" value="Dopey_N"/>
    <property type="match status" value="1"/>
</dbReference>
<feature type="compositionally biased region" description="Polar residues" evidence="7">
    <location>
        <begin position="9"/>
        <end position="24"/>
    </location>
</feature>
<dbReference type="Proteomes" id="UP000053317">
    <property type="component" value="Unassembled WGS sequence"/>
</dbReference>
<evidence type="ECO:0000256" key="2">
    <source>
        <dbReference type="ARBA" id="ARBA00022448"/>
    </source>
</evidence>
<dbReference type="GO" id="GO:0015031">
    <property type="term" value="P:protein transport"/>
    <property type="evidence" value="ECO:0007669"/>
    <property type="project" value="UniProtKB-KW"/>
</dbReference>
<comment type="subcellular location">
    <subcellularLocation>
        <location evidence="1">Golgi apparatus membrane</location>
        <topology evidence="1">Peripheral membrane protein</topology>
    </subcellularLocation>
</comment>
<keyword evidence="2" id="KW-0813">Transport</keyword>
<dbReference type="InterPro" id="IPR056457">
    <property type="entry name" value="DOP1_C"/>
</dbReference>
<dbReference type="InterPro" id="IPR056458">
    <property type="entry name" value="TPR_DOP1_M"/>
</dbReference>
<sequence length="1840" mass="203782">MALNVDPLSRTNSPANPGTTTQKGYVSPLKDQDGQLFKCNNFLGEALTFEAESLKKDRSYRRYAAGVDRALGLFETTLQEWADYISFLGRLQKALQAHSEDIRVIPYKAIVSRRLAQCMNPSLPSGVHQKALEVYDLVFTILGEDALGRELLIWFPGLASTLSFGSLSVRPLFLSLVQDHLVKIPVSSLRPVLKAVILALLPGLEEETSEDFDKSLTLLTQFRRKFEGTTTPSGPQGKQEGAAYFWQCLFLTSITSPSRRIGVLAYLNKCLPKLGQDPPAVDESTKITIVAITTPEPGLLLRCFATGLADEQLLVQRSFLDLLVTHVSLNAPQLRGNAVQEDLLLLVTSALGVVLRRDMSLNRRLWSWFLGPEPASPTDDGIRPELNGKSDGPGSSYFSCYGAFLVTESLLRMISQPSNSPPVKAKPFRIALSLMDRWEVGGSVIPAVFVPLMRSVKDFEATSASHEAFDEVFRSANVFFDGVESILIWAEIYRLLKVQHAKSDDSDALAVSELVLFIVTRFNIREEEMLSLHIPFLILVLVNLISNTENSRGSNIGEDDLPSRAAYLENTIRILQVLVDVLPELKTPRGQKQNGNRLDRVEKHTAVEKIGNFYNQSCEAVDLPQLPFNPLIVVGVALRELCYLTSECIKTTASGARLRQLVHLLCTLARKFADHDCLKSAKFGETLLDRLSTVRDNSSGEERHMAVPFTITSSLTSLVVFLHTSSQDSSLIEPEQFGVIVSILVKHLWAHITPDTPQMHVEATNCILQLHSAISPISHVTSAITTLMTRQDSSGETFLPGKDAIQRFSILWIHVVAKPGANNMAMQGQMDSSMDGLLGRPLDLVIDVLSQPSGEGFETAREWLHSQTSISRILLSVIIPVETMVGAYLESNPLDSNKAALCDWQLRRASYLLSAQSAEQWRLFPQITLGRNSQETLQGLLASTCTRILLAGYGDEPDIHRASNSLIFTSTDILSLLLSSAAPSPLLDSNIDDFLVMRLNSALHHDERRLQGRLIDCLTLSLKSRISQIARSQQKHEDRRGSKDIGGSIRASLSESRLKESLPKPSPAPKELLSCLLEGIAKVKEPRILQKWIDLFCDTLPLWSDVIFQVVLDIIGCFVKRIQAEFESLQEAYTAQEPEDVSCSDSDILQLWNGLEYCIASAHDRLLQDEQHAPPTKSPEISQGFFSNMVSSSAPTESNQLRNAIANNRLTVILCFQDITRLAFSIWSWDRASAKTSFPIDINSGSFKYTVMKLRNRCRKILEHLVAAEPLEMIETLVDVWVVAIHELDDRARVSVINLLHTLEGTRPRNAMPALFNASYSRSNPNALDPTRKSSLTTKVTDADLLNFLIVYGRSLEDDVLEEIWSDCMTFLRDILSNPMPHRAILPRLLEFVSVLSGKMENTNFGEEWKMRRELGDLFTRLLTAIFTIKPPGFSQEAGGQNGPDDVVRILGQTFPALVALLGDTDRLASAISGISTNIIGPVFKARAFPENVSQDLLSLLLKMSKVPNAAKIWRRDVLEAFNDPRIFQSSSDLLSSSWLPLFRQLVLADRDCLTEVLSRIVAPTTAGIMFGVGATAARLDADKKTQINLRRIAALLVCAEEDTFSGHYAPLLARLDELLTATPITSPSSATRPEIMMVYRAMILKSSSIQLAGLWPSLTGELYEAFSSLLSDPSPDDETNKYTPFSLIQAAKLLDILLLIRPDDFQFQEWLFVTNTMDAIYPQAMVLAQQPTARPLADDVGLSLQSLPLPKQQSSNVLPTPTTIATQSPHASQAPFLASPITRDPQVTSSLLSVLSSILRPFFSQLSIHSMESTYALGRPDIEMAKADLIKDLYTSGSN</sequence>
<evidence type="ECO:0000256" key="3">
    <source>
        <dbReference type="ARBA" id="ARBA00022927"/>
    </source>
</evidence>
<comment type="similarity">
    <text evidence="6">Belongs to the DOP1 family.</text>
</comment>
<keyword evidence="12" id="KW-1185">Reference proteome</keyword>
<evidence type="ECO:0000313" key="12">
    <source>
        <dbReference type="Proteomes" id="UP000053317"/>
    </source>
</evidence>
<dbReference type="InterPro" id="IPR040314">
    <property type="entry name" value="DOP1"/>
</dbReference>
<evidence type="ECO:0000256" key="5">
    <source>
        <dbReference type="ARBA" id="ARBA00023136"/>
    </source>
</evidence>
<evidence type="ECO:0000313" key="11">
    <source>
        <dbReference type="EMBL" id="KKY21356.1"/>
    </source>
</evidence>
<evidence type="ECO:0000256" key="1">
    <source>
        <dbReference type="ARBA" id="ARBA00004395"/>
    </source>
</evidence>
<dbReference type="GO" id="GO:0005768">
    <property type="term" value="C:endosome"/>
    <property type="evidence" value="ECO:0007669"/>
    <property type="project" value="TreeGrafter"/>
</dbReference>
<dbReference type="GO" id="GO:0005802">
    <property type="term" value="C:trans-Golgi network"/>
    <property type="evidence" value="ECO:0007669"/>
    <property type="project" value="TreeGrafter"/>
</dbReference>
<keyword evidence="3" id="KW-0653">Protein transport</keyword>
<reference evidence="11 12" key="1">
    <citation type="submission" date="2015-05" db="EMBL/GenBank/DDBJ databases">
        <title>Distinctive expansion of gene families associated with plant cell wall degradation and secondary metabolism in the genomes of grapevine trunk pathogens.</title>
        <authorList>
            <person name="Lawrence D.P."/>
            <person name="Travadon R."/>
            <person name="Rolshausen P.E."/>
            <person name="Baumgartner K."/>
        </authorList>
    </citation>
    <scope>NUCLEOTIDE SEQUENCE [LARGE SCALE GENOMIC DNA]</scope>
    <source>
        <strain evidence="11">UCRPC4</strain>
    </source>
</reference>
<evidence type="ECO:0000256" key="4">
    <source>
        <dbReference type="ARBA" id="ARBA00023034"/>
    </source>
</evidence>
<dbReference type="EMBL" id="LCWF01000086">
    <property type="protein sequence ID" value="KKY21356.1"/>
    <property type="molecule type" value="Genomic_DNA"/>
</dbReference>
<dbReference type="InterPro" id="IPR007249">
    <property type="entry name" value="DOP1_N"/>
</dbReference>
<feature type="region of interest" description="Disordered" evidence="7">
    <location>
        <begin position="1"/>
        <end position="26"/>
    </location>
</feature>
<dbReference type="GO" id="GO:0006895">
    <property type="term" value="P:Golgi to endosome transport"/>
    <property type="evidence" value="ECO:0007669"/>
    <property type="project" value="InterPro"/>
</dbReference>
<protein>
    <submittedName>
        <fullName evidence="11">Putative cellular morphogenesis regulator</fullName>
    </submittedName>
</protein>
<evidence type="ECO:0000256" key="6">
    <source>
        <dbReference type="ARBA" id="ARBA00046326"/>
    </source>
</evidence>
<name>A0A0G2EGK0_PHACM</name>
<comment type="caution">
    <text evidence="11">The sequence shown here is derived from an EMBL/GenBank/DDBJ whole genome shotgun (WGS) entry which is preliminary data.</text>
</comment>
<accession>A0A0G2EGK0</accession>
<dbReference type="InterPro" id="IPR016024">
    <property type="entry name" value="ARM-type_fold"/>
</dbReference>
<feature type="domain" description="DOP1-like middle TPR" evidence="9">
    <location>
        <begin position="397"/>
        <end position="614"/>
    </location>
</feature>